<organism evidence="11 12">
    <name type="scientific">Strigops habroptila</name>
    <name type="common">Kakapo</name>
    <dbReference type="NCBI Taxonomy" id="2489341"/>
    <lineage>
        <taxon>Eukaryota</taxon>
        <taxon>Metazoa</taxon>
        <taxon>Chordata</taxon>
        <taxon>Craniata</taxon>
        <taxon>Vertebrata</taxon>
        <taxon>Euteleostomi</taxon>
        <taxon>Archelosauria</taxon>
        <taxon>Archosauria</taxon>
        <taxon>Dinosauria</taxon>
        <taxon>Saurischia</taxon>
        <taxon>Theropoda</taxon>
        <taxon>Coelurosauria</taxon>
        <taxon>Aves</taxon>
        <taxon>Neognathae</taxon>
        <taxon>Neoaves</taxon>
        <taxon>Telluraves</taxon>
        <taxon>Australaves</taxon>
        <taxon>Psittaciformes</taxon>
        <taxon>Psittacidae</taxon>
        <taxon>Strigops</taxon>
    </lineage>
</organism>
<proteinExistence type="inferred from homology"/>
<evidence type="ECO:0000256" key="4">
    <source>
        <dbReference type="ARBA" id="ARBA00022553"/>
    </source>
</evidence>
<dbReference type="EC" id="2.7.11.1" evidence="2"/>
<reference evidence="11" key="3">
    <citation type="submission" date="2025-09" db="UniProtKB">
        <authorList>
            <consortium name="Ensembl"/>
        </authorList>
    </citation>
    <scope>IDENTIFICATION</scope>
</reference>
<reference evidence="11 12" key="1">
    <citation type="submission" date="2019-11" db="EMBL/GenBank/DDBJ databases">
        <title>Strigops habroptila (kakapo) genome, bStrHab1, primary haplotype, v2.</title>
        <authorList>
            <person name="Jarvis E.D."/>
            <person name="Howard J."/>
            <person name="Rhie A."/>
            <person name="Phillippy A."/>
            <person name="Korlach J."/>
            <person name="Digby A."/>
            <person name="Iorns D."/>
            <person name="Eason D."/>
            <person name="Robertson B."/>
            <person name="Raemaekers T."/>
            <person name="Howe K."/>
            <person name="Lewin H."/>
            <person name="Damas J."/>
            <person name="Hastie A."/>
            <person name="Tracey A."/>
            <person name="Chow W."/>
            <person name="Fedrigo O."/>
        </authorList>
    </citation>
    <scope>NUCLEOTIDE SEQUENCE [LARGE SCALE GENOMIC DNA]</scope>
</reference>
<evidence type="ECO:0000256" key="8">
    <source>
        <dbReference type="ARBA" id="ARBA00048679"/>
    </source>
</evidence>
<evidence type="ECO:0000256" key="1">
    <source>
        <dbReference type="ARBA" id="ARBA00008874"/>
    </source>
</evidence>
<dbReference type="AlphaFoldDB" id="A0A672TXD5"/>
<accession>A0A672TXD5</accession>
<keyword evidence="6" id="KW-0418">Kinase</keyword>
<dbReference type="Proteomes" id="UP000472266">
    <property type="component" value="Chromosome 22"/>
</dbReference>
<dbReference type="Ensembl" id="ENSSHBT00005008146.1">
    <property type="protein sequence ID" value="ENSSHBP00005006760.1"/>
    <property type="gene ID" value="ENSSHBG00005005905.1"/>
</dbReference>
<evidence type="ECO:0000313" key="12">
    <source>
        <dbReference type="Proteomes" id="UP000472266"/>
    </source>
</evidence>
<dbReference type="InterPro" id="IPR022165">
    <property type="entry name" value="PKK"/>
</dbReference>
<keyword evidence="4" id="KW-0597">Phosphoprotein</keyword>
<dbReference type="PANTHER" id="PTHR46538">
    <property type="entry name" value="PROTEIN KINASE DOMAIN-CONTAINING PROTEIN"/>
    <property type="match status" value="1"/>
</dbReference>
<feature type="region of interest" description="Disordered" evidence="10">
    <location>
        <begin position="1"/>
        <end position="24"/>
    </location>
</feature>
<evidence type="ECO:0000256" key="7">
    <source>
        <dbReference type="ARBA" id="ARBA00047899"/>
    </source>
</evidence>
<dbReference type="GO" id="GO:0004674">
    <property type="term" value="F:protein serine/threonine kinase activity"/>
    <property type="evidence" value="ECO:0007669"/>
    <property type="project" value="UniProtKB-KW"/>
</dbReference>
<protein>
    <recommendedName>
        <fullName evidence="2">non-specific serine/threonine protein kinase</fullName>
        <ecNumber evidence="2">2.7.11.1</ecNumber>
    </recommendedName>
</protein>
<comment type="catalytic activity">
    <reaction evidence="8">
        <text>L-seryl-[protein] + ATP = O-phospho-L-seryl-[protein] + ADP + H(+)</text>
        <dbReference type="Rhea" id="RHEA:17989"/>
        <dbReference type="Rhea" id="RHEA-COMP:9863"/>
        <dbReference type="Rhea" id="RHEA-COMP:11604"/>
        <dbReference type="ChEBI" id="CHEBI:15378"/>
        <dbReference type="ChEBI" id="CHEBI:29999"/>
        <dbReference type="ChEBI" id="CHEBI:30616"/>
        <dbReference type="ChEBI" id="CHEBI:83421"/>
        <dbReference type="ChEBI" id="CHEBI:456216"/>
        <dbReference type="EC" id="2.7.11.1"/>
    </reaction>
</comment>
<evidence type="ECO:0000256" key="2">
    <source>
        <dbReference type="ARBA" id="ARBA00012513"/>
    </source>
</evidence>
<dbReference type="InParanoid" id="A0A672TXD5"/>
<dbReference type="Pfam" id="PF12474">
    <property type="entry name" value="PKK"/>
    <property type="match status" value="2"/>
</dbReference>
<evidence type="ECO:0000256" key="3">
    <source>
        <dbReference type="ARBA" id="ARBA00022527"/>
    </source>
</evidence>
<dbReference type="InterPro" id="IPR051585">
    <property type="entry name" value="STE20_Ser/Thr_Kinases"/>
</dbReference>
<comment type="similarity">
    <text evidence="1">Belongs to the protein kinase superfamily. STE Ser/Thr protein kinase family. STE20 subfamily.</text>
</comment>
<keyword evidence="5" id="KW-0808">Transferase</keyword>
<reference evidence="11" key="2">
    <citation type="submission" date="2025-08" db="UniProtKB">
        <authorList>
            <consortium name="Ensembl"/>
        </authorList>
    </citation>
    <scope>IDENTIFICATION</scope>
</reference>
<keyword evidence="12" id="KW-1185">Reference proteome</keyword>
<dbReference type="PANTHER" id="PTHR46538:SF4">
    <property type="entry name" value="NON-SPECIFIC SERINE_THREONINE PROTEIN KINASE"/>
    <property type="match status" value="1"/>
</dbReference>
<keyword evidence="9" id="KW-0175">Coiled coil</keyword>
<evidence type="ECO:0000256" key="9">
    <source>
        <dbReference type="SAM" id="Coils"/>
    </source>
</evidence>
<dbReference type="GeneTree" id="ENSGT00940000156818"/>
<feature type="coiled-coil region" evidence="9">
    <location>
        <begin position="46"/>
        <end position="110"/>
    </location>
</feature>
<sequence>MQEPASLQVMVKEPPRFGVDGEDMRATTTRTIGKAGMRDEMMRSARRQELRELRVLQKEEQRARSRLEHKFHHQREQMFRHIEQEMMSKKEFYDREVESLERRHRQLKEQQELKYTVKLRDEAKRLKSLQEKGCGRRMQELKGDRREVRVWGSAGSSGSEQRFLQQQQEELNAALQKVVQEHKKKMLSIDWESRESVVWSMEQGHLQEKYQLFKQQVKEQHAMQRLQLRKRHEKEMERMNRFHQLLLEELRSQQAQEQARLLKSQRSTTKTRLALFKDNLKMQEAHGGKQREKAQQFVQQEERWQQLQQQQAENLAELEQMQVQGGMSTLGASHPFSEKMHLLAEQERRQLGRLDQEHAMELSAWRQQLAARMEVSAPAARSISSMGCSRWRAVMLGTGHGSDACLLQVLEEELGNALLELHGAHSSTKITHCYHLPS</sequence>
<name>A0A672TXD5_STRHB</name>
<evidence type="ECO:0000256" key="6">
    <source>
        <dbReference type="ARBA" id="ARBA00022777"/>
    </source>
</evidence>
<evidence type="ECO:0000256" key="5">
    <source>
        <dbReference type="ARBA" id="ARBA00022679"/>
    </source>
</evidence>
<keyword evidence="3" id="KW-0723">Serine/threonine-protein kinase</keyword>
<evidence type="ECO:0000256" key="10">
    <source>
        <dbReference type="SAM" id="MobiDB-lite"/>
    </source>
</evidence>
<evidence type="ECO:0000313" key="11">
    <source>
        <dbReference type="Ensembl" id="ENSSHBP00005006760.1"/>
    </source>
</evidence>
<comment type="catalytic activity">
    <reaction evidence="7">
        <text>L-threonyl-[protein] + ATP = O-phospho-L-threonyl-[protein] + ADP + H(+)</text>
        <dbReference type="Rhea" id="RHEA:46608"/>
        <dbReference type="Rhea" id="RHEA-COMP:11060"/>
        <dbReference type="Rhea" id="RHEA-COMP:11605"/>
        <dbReference type="ChEBI" id="CHEBI:15378"/>
        <dbReference type="ChEBI" id="CHEBI:30013"/>
        <dbReference type="ChEBI" id="CHEBI:30616"/>
        <dbReference type="ChEBI" id="CHEBI:61977"/>
        <dbReference type="ChEBI" id="CHEBI:456216"/>
        <dbReference type="EC" id="2.7.11.1"/>
    </reaction>
</comment>